<keyword evidence="3 7" id="KW-0812">Transmembrane</keyword>
<keyword evidence="9" id="KW-1185">Reference proteome</keyword>
<comment type="subcellular location">
    <subcellularLocation>
        <location evidence="1">Membrane</location>
        <topology evidence="1">Multi-pass membrane protein</topology>
    </subcellularLocation>
</comment>
<keyword evidence="4 7" id="KW-1133">Transmembrane helix</keyword>
<evidence type="ECO:0000313" key="8">
    <source>
        <dbReference type="EMBL" id="GAX78028.1"/>
    </source>
</evidence>
<proteinExistence type="inferred from homology"/>
<dbReference type="PANTHER" id="PTHR13317">
    <property type="entry name" value="TRANSMEMBRANE ANTERIOR POSTERIOR TRANSFORMATION PROTEIN 1 HOMOLOG"/>
    <property type="match status" value="1"/>
</dbReference>
<evidence type="ECO:0000256" key="6">
    <source>
        <dbReference type="SAM" id="MobiDB-lite"/>
    </source>
</evidence>
<feature type="region of interest" description="Disordered" evidence="6">
    <location>
        <begin position="142"/>
        <end position="170"/>
    </location>
</feature>
<feature type="transmembrane region" description="Helical" evidence="7">
    <location>
        <begin position="404"/>
        <end position="428"/>
    </location>
</feature>
<dbReference type="STRING" id="1157962.A0A250X4M8"/>
<feature type="compositionally biased region" description="Polar residues" evidence="6">
    <location>
        <begin position="29"/>
        <end position="44"/>
    </location>
</feature>
<keyword evidence="5 7" id="KW-0472">Membrane</keyword>
<dbReference type="EMBL" id="BEGY01000029">
    <property type="protein sequence ID" value="GAX78028.1"/>
    <property type="molecule type" value="Genomic_DNA"/>
</dbReference>
<gene>
    <name evidence="8" type="ORF">CEUSTIGMA_g5470.t1</name>
</gene>
<feature type="compositionally biased region" description="Polar residues" evidence="6">
    <location>
        <begin position="156"/>
        <end position="170"/>
    </location>
</feature>
<feature type="transmembrane region" description="Helical" evidence="7">
    <location>
        <begin position="322"/>
        <end position="346"/>
    </location>
</feature>
<dbReference type="Pfam" id="PF05346">
    <property type="entry name" value="DUF747"/>
    <property type="match status" value="1"/>
</dbReference>
<evidence type="ECO:0000256" key="1">
    <source>
        <dbReference type="ARBA" id="ARBA00004141"/>
    </source>
</evidence>
<comment type="caution">
    <text evidence="8">The sequence shown here is derived from an EMBL/GenBank/DDBJ whole genome shotgun (WGS) entry which is preliminary data.</text>
</comment>
<dbReference type="AlphaFoldDB" id="A0A250X4M8"/>
<accession>A0A250X4M8</accession>
<feature type="region of interest" description="Disordered" evidence="6">
    <location>
        <begin position="15"/>
        <end position="44"/>
    </location>
</feature>
<organism evidence="8 9">
    <name type="scientific">Chlamydomonas eustigma</name>
    <dbReference type="NCBI Taxonomy" id="1157962"/>
    <lineage>
        <taxon>Eukaryota</taxon>
        <taxon>Viridiplantae</taxon>
        <taxon>Chlorophyta</taxon>
        <taxon>core chlorophytes</taxon>
        <taxon>Chlorophyceae</taxon>
        <taxon>CS clade</taxon>
        <taxon>Chlamydomonadales</taxon>
        <taxon>Chlamydomonadaceae</taxon>
        <taxon>Chlamydomonas</taxon>
    </lineage>
</organism>
<sequence>MAMATAVGFSTIVMSERRQGTKDTDQSDETLASTAESESGSPVVNCSSPVLHTTSCNNLIYSGSVTEPCKKLQQVNSVSDGGGLSDNSPRVLLLDMPSRSSSSCITKLHDISQDKAPLGNPRDFQKDPLFSSQTLQVEAIRTLRPSSSSDHDRRSTNNANENQPTATESPCVSLFAEAATADRDTSVLSHISKQASSGPLPASTRLGVAALSSTPLGSQERQQTFWEYLYAETHPGEKLPTMDVVWGQTERDRVYNFLIYVPYQLERMIQFSFLLCADCVLGVVTLLPLRCAVALRTLWCLLPRRSRGSPPSLSGSQVFDLICLLILASATWSLCIVPPGFIYYWLKDIIVNEFLKMSFLSASLEILERIVSNFGLDVMEALSGTCTLWVMGRRQSYQLICDSVIAFAIVLLHAVILMCLALVIAMALNSKRNGLVGLLIASNFVELKANVFKRWDVERIRNMVFMDVVERFQLICILWFVVVEDMDSGATWAPSSTILWEALRILCAEVVIDVTKHAVLGKFNDVRPGIYREYMKDLCDKVTSSQSHNMQKNLGFHHLACCALLLRSAVTLFHLRLGTGLLQVTLRITLVALLWLSLLPLKVLLGYALKCVAFWYSQSYYSTHHVRAFARASSAVSSRVSLPSGVLRKEAGAAMTASDLGGQPEIVASVQTNVHSSMVATVFPQNLSTTASHSKVE</sequence>
<comment type="similarity">
    <text evidence="2">Belongs to the TAPT1 family.</text>
</comment>
<dbReference type="OrthoDB" id="29023at2759"/>
<dbReference type="GO" id="GO:0005789">
    <property type="term" value="C:endoplasmic reticulum membrane"/>
    <property type="evidence" value="ECO:0007669"/>
    <property type="project" value="TreeGrafter"/>
</dbReference>
<protein>
    <recommendedName>
        <fullName evidence="10">Transmembrane protein</fullName>
    </recommendedName>
</protein>
<evidence type="ECO:0000256" key="7">
    <source>
        <dbReference type="SAM" id="Phobius"/>
    </source>
</evidence>
<evidence type="ECO:0000256" key="3">
    <source>
        <dbReference type="ARBA" id="ARBA00022692"/>
    </source>
</evidence>
<feature type="compositionally biased region" description="Basic and acidic residues" evidence="6">
    <location>
        <begin position="15"/>
        <end position="25"/>
    </location>
</feature>
<reference evidence="8 9" key="1">
    <citation type="submission" date="2017-08" db="EMBL/GenBank/DDBJ databases">
        <title>Acidophilic green algal genome provides insights into adaptation to an acidic environment.</title>
        <authorList>
            <person name="Hirooka S."/>
            <person name="Hirose Y."/>
            <person name="Kanesaki Y."/>
            <person name="Higuchi S."/>
            <person name="Fujiwara T."/>
            <person name="Onuma R."/>
            <person name="Era A."/>
            <person name="Ohbayashi R."/>
            <person name="Uzuka A."/>
            <person name="Nozaki H."/>
            <person name="Yoshikawa H."/>
            <person name="Miyagishima S.Y."/>
        </authorList>
    </citation>
    <scope>NUCLEOTIDE SEQUENCE [LARGE SCALE GENOMIC DNA]</scope>
    <source>
        <strain evidence="8 9">NIES-2499</strain>
    </source>
</reference>
<evidence type="ECO:0000256" key="4">
    <source>
        <dbReference type="ARBA" id="ARBA00022989"/>
    </source>
</evidence>
<evidence type="ECO:0000313" key="9">
    <source>
        <dbReference type="Proteomes" id="UP000232323"/>
    </source>
</evidence>
<dbReference type="Proteomes" id="UP000232323">
    <property type="component" value="Unassembled WGS sequence"/>
</dbReference>
<evidence type="ECO:0008006" key="10">
    <source>
        <dbReference type="Google" id="ProtNLM"/>
    </source>
</evidence>
<name>A0A250X4M8_9CHLO</name>
<evidence type="ECO:0000256" key="2">
    <source>
        <dbReference type="ARBA" id="ARBA00008803"/>
    </source>
</evidence>
<dbReference type="InterPro" id="IPR008010">
    <property type="entry name" value="Tatp1"/>
</dbReference>
<evidence type="ECO:0000256" key="5">
    <source>
        <dbReference type="ARBA" id="ARBA00023136"/>
    </source>
</evidence>
<dbReference type="PANTHER" id="PTHR13317:SF4">
    <property type="entry name" value="TRANSMEMBRANE ANTERIOR POSTERIOR TRANSFORMATION PROTEIN 1 HOMOLOG"/>
    <property type="match status" value="1"/>
</dbReference>